<reference evidence="3 4" key="1">
    <citation type="submission" date="2015-11" db="EMBL/GenBank/DDBJ databases">
        <title>Expanding the genomic diversity of Burkholderia species for the development of highly accurate diagnostics.</title>
        <authorList>
            <person name="Sahl J."/>
            <person name="Keim P."/>
            <person name="Wagner D."/>
        </authorList>
    </citation>
    <scope>NUCLEOTIDE SEQUENCE [LARGE SCALE GENOMIC DNA]</scope>
    <source>
        <strain evidence="3 4">MSMB2058</strain>
    </source>
</reference>
<feature type="transmembrane region" description="Helical" evidence="2">
    <location>
        <begin position="30"/>
        <end position="50"/>
    </location>
</feature>
<sequence length="115" mass="13217">MKPLVPITLAVVVIVDLVMFFTRLGPHRKTVFACTVAGLFAGGWAIAEILRHMNHWRKHRNANETMFMEQRFPFCHVTRLSNGQWFLTEKATGRKFDPPGLRTHRPTSQIDRSAT</sequence>
<accession>A0AB73FSN9</accession>
<protein>
    <submittedName>
        <fullName evidence="3">Uncharacterized protein</fullName>
    </submittedName>
</protein>
<gene>
    <name evidence="3" type="ORF">WJ53_22800</name>
</gene>
<dbReference type="Proteomes" id="UP000061665">
    <property type="component" value="Unassembled WGS sequence"/>
</dbReference>
<feature type="transmembrane region" description="Helical" evidence="2">
    <location>
        <begin position="7"/>
        <end position="24"/>
    </location>
</feature>
<evidence type="ECO:0000256" key="1">
    <source>
        <dbReference type="SAM" id="MobiDB-lite"/>
    </source>
</evidence>
<organism evidence="3 4">
    <name type="scientific">Burkholderia ubonensis</name>
    <dbReference type="NCBI Taxonomy" id="101571"/>
    <lineage>
        <taxon>Bacteria</taxon>
        <taxon>Pseudomonadati</taxon>
        <taxon>Pseudomonadota</taxon>
        <taxon>Betaproteobacteria</taxon>
        <taxon>Burkholderiales</taxon>
        <taxon>Burkholderiaceae</taxon>
        <taxon>Burkholderia</taxon>
        <taxon>Burkholderia cepacia complex</taxon>
    </lineage>
</organism>
<evidence type="ECO:0000313" key="4">
    <source>
        <dbReference type="Proteomes" id="UP000061665"/>
    </source>
</evidence>
<keyword evidence="2" id="KW-0812">Transmembrane</keyword>
<evidence type="ECO:0000313" key="3">
    <source>
        <dbReference type="EMBL" id="KVM19945.1"/>
    </source>
</evidence>
<name>A0AB73FSN9_9BURK</name>
<feature type="compositionally biased region" description="Polar residues" evidence="1">
    <location>
        <begin position="106"/>
        <end position="115"/>
    </location>
</feature>
<dbReference type="AlphaFoldDB" id="A0AB73FSN9"/>
<evidence type="ECO:0000256" key="2">
    <source>
        <dbReference type="SAM" id="Phobius"/>
    </source>
</evidence>
<comment type="caution">
    <text evidence="3">The sequence shown here is derived from an EMBL/GenBank/DDBJ whole genome shotgun (WGS) entry which is preliminary data.</text>
</comment>
<keyword evidence="2" id="KW-1133">Transmembrane helix</keyword>
<dbReference type="EMBL" id="LOZE01000138">
    <property type="protein sequence ID" value="KVM19945.1"/>
    <property type="molecule type" value="Genomic_DNA"/>
</dbReference>
<proteinExistence type="predicted"/>
<keyword evidence="2" id="KW-0472">Membrane</keyword>
<feature type="region of interest" description="Disordered" evidence="1">
    <location>
        <begin position="93"/>
        <end position="115"/>
    </location>
</feature>